<reference evidence="3" key="1">
    <citation type="journal article" date="2017" name="Nat. Microbiol.">
        <title>Global analysis of biosynthetic gene clusters reveals vast potential of secondary metabolite production in Penicillium species.</title>
        <authorList>
            <person name="Nielsen J.C."/>
            <person name="Grijseels S."/>
            <person name="Prigent S."/>
            <person name="Ji B."/>
            <person name="Dainat J."/>
            <person name="Nielsen K.F."/>
            <person name="Frisvad J.C."/>
            <person name="Workman M."/>
            <person name="Nielsen J."/>
        </authorList>
    </citation>
    <scope>NUCLEOTIDE SEQUENCE [LARGE SCALE GENOMIC DNA]</scope>
    <source>
        <strain evidence="3">IBT 13039</strain>
    </source>
</reference>
<organism evidence="2 3">
    <name type="scientific">Penicillium nalgiovense</name>
    <dbReference type="NCBI Taxonomy" id="60175"/>
    <lineage>
        <taxon>Eukaryota</taxon>
        <taxon>Fungi</taxon>
        <taxon>Dikarya</taxon>
        <taxon>Ascomycota</taxon>
        <taxon>Pezizomycotina</taxon>
        <taxon>Eurotiomycetes</taxon>
        <taxon>Eurotiomycetidae</taxon>
        <taxon>Eurotiales</taxon>
        <taxon>Aspergillaceae</taxon>
        <taxon>Penicillium</taxon>
    </lineage>
</organism>
<feature type="region of interest" description="Disordered" evidence="1">
    <location>
        <begin position="1"/>
        <end position="112"/>
    </location>
</feature>
<feature type="compositionally biased region" description="Basic and acidic residues" evidence="1">
    <location>
        <begin position="16"/>
        <end position="26"/>
    </location>
</feature>
<evidence type="ECO:0000313" key="2">
    <source>
        <dbReference type="EMBL" id="OQE84107.1"/>
    </source>
</evidence>
<dbReference type="Proteomes" id="UP000191691">
    <property type="component" value="Unassembled WGS sequence"/>
</dbReference>
<feature type="compositionally biased region" description="Low complexity" evidence="1">
    <location>
        <begin position="54"/>
        <end position="66"/>
    </location>
</feature>
<comment type="caution">
    <text evidence="2">The sequence shown here is derived from an EMBL/GenBank/DDBJ whole genome shotgun (WGS) entry which is preliminary data.</text>
</comment>
<accession>A0A1V6Y9K1</accession>
<proteinExistence type="predicted"/>
<evidence type="ECO:0000313" key="3">
    <source>
        <dbReference type="Proteomes" id="UP000191691"/>
    </source>
</evidence>
<feature type="region of interest" description="Disordered" evidence="1">
    <location>
        <begin position="215"/>
        <end position="264"/>
    </location>
</feature>
<gene>
    <name evidence="2" type="ORF">PENNAL_c0029G11201</name>
</gene>
<dbReference type="EMBL" id="MOOB01000029">
    <property type="protein sequence ID" value="OQE84107.1"/>
    <property type="molecule type" value="Genomic_DNA"/>
</dbReference>
<evidence type="ECO:0000256" key="1">
    <source>
        <dbReference type="SAM" id="MobiDB-lite"/>
    </source>
</evidence>
<keyword evidence="3" id="KW-1185">Reference proteome</keyword>
<dbReference type="AlphaFoldDB" id="A0A1V6Y9K1"/>
<dbReference type="OMA" id="TICEHIS"/>
<protein>
    <submittedName>
        <fullName evidence="2">Uncharacterized protein</fullName>
    </submittedName>
</protein>
<name>A0A1V6Y9K1_PENNA</name>
<sequence>MGHPPEAYGKPNMPTEDGREVCRSTDRLQGLTTPYEYTTLWPETKPNTPTYLPSESQFSFSSLSRRQQARRHSFRVPDLPSIPSNSSEESDNSRSHSVCTSPPGPSNKVTRDLCTSKLPREICDGEISEFLLSLAARSAQIQLKEQALAAFPNEQVYETVDHFAIDEDDGDSDGYHVSMKYHHIKSRRQSSADLSWELEYMRHHKEEAEMRIRAMGASGQPRSSSEHDKNGKNPPMLGSDIVLPRSDSPEGTICGHSSTDAPSRDVDELCTGCGDLWYAPPRGGEKGAGLWMGTCCKDDSQEREVHGLLPGIVTPMPRVDEVGISMGLSPSPSYTNLDCLAASPGNRSSRKPASPNLQKAIESEFHDGFVTQIYNYLSLGYPCLARYYDYELSRISGISVEDLRRDDLQTDARGYLVASGKDDLADTCTRWKALRLYIQEWARQEPGMAEEDTNLEGWGLPERRGSWAI</sequence>